<reference evidence="1 2" key="1">
    <citation type="submission" date="2016-11" db="EMBL/GenBank/DDBJ databases">
        <authorList>
            <person name="Jaros S."/>
            <person name="Januszkiewicz K."/>
            <person name="Wedrychowicz H."/>
        </authorList>
    </citation>
    <scope>NUCLEOTIDE SEQUENCE [LARGE SCALE GENOMIC DNA]</scope>
    <source>
        <strain evidence="1 2">DSM 24574</strain>
    </source>
</reference>
<dbReference type="Gene3D" id="2.60.40.10">
    <property type="entry name" value="Immunoglobulins"/>
    <property type="match status" value="1"/>
</dbReference>
<evidence type="ECO:0000313" key="1">
    <source>
        <dbReference type="EMBL" id="SHH56451.1"/>
    </source>
</evidence>
<dbReference type="InterPro" id="IPR013783">
    <property type="entry name" value="Ig-like_fold"/>
</dbReference>
<dbReference type="EMBL" id="FQWQ01000003">
    <property type="protein sequence ID" value="SHH56451.1"/>
    <property type="molecule type" value="Genomic_DNA"/>
</dbReference>
<dbReference type="Proteomes" id="UP000184212">
    <property type="component" value="Unassembled WGS sequence"/>
</dbReference>
<dbReference type="AlphaFoldDB" id="A0A1M5U0P1"/>
<gene>
    <name evidence="1" type="ORF">SAMN04488109_4384</name>
</gene>
<sequence length="119" mass="12955">MKASLKIFSVLFLALGFLVISSGFQIIKTQLSVTVRDELGNTVEGASVQLYENEDDYAAEKNVAAQGVTDAKGVLKMKELKAISYYVIVRKDDKDNVGGGEQTGKLDANRINKVTIVIQ</sequence>
<name>A0A1M5U0P1_9BACT</name>
<keyword evidence="2" id="KW-1185">Reference proteome</keyword>
<evidence type="ECO:0008006" key="3">
    <source>
        <dbReference type="Google" id="ProtNLM"/>
    </source>
</evidence>
<proteinExistence type="predicted"/>
<evidence type="ECO:0000313" key="2">
    <source>
        <dbReference type="Proteomes" id="UP000184212"/>
    </source>
</evidence>
<protein>
    <recommendedName>
        <fullName evidence="3">Carboxypeptidase regulatory-like domain-containing protein</fullName>
    </recommendedName>
</protein>
<accession>A0A1M5U0P1</accession>
<dbReference type="RefSeq" id="WP_073138224.1">
    <property type="nucleotide sequence ID" value="NZ_FQWQ01000003.1"/>
</dbReference>
<organism evidence="1 2">
    <name type="scientific">Chryseolinea serpens</name>
    <dbReference type="NCBI Taxonomy" id="947013"/>
    <lineage>
        <taxon>Bacteria</taxon>
        <taxon>Pseudomonadati</taxon>
        <taxon>Bacteroidota</taxon>
        <taxon>Cytophagia</taxon>
        <taxon>Cytophagales</taxon>
        <taxon>Fulvivirgaceae</taxon>
        <taxon>Chryseolinea</taxon>
    </lineage>
</organism>
<dbReference type="OrthoDB" id="981116at2"/>